<dbReference type="InterPro" id="IPR051058">
    <property type="entry name" value="GDSL_Est/Lipase"/>
</dbReference>
<evidence type="ECO:0000256" key="2">
    <source>
        <dbReference type="ARBA" id="ARBA00022801"/>
    </source>
</evidence>
<dbReference type="Gene3D" id="3.40.50.1110">
    <property type="entry name" value="SGNH hydrolase"/>
    <property type="match status" value="1"/>
</dbReference>
<dbReference type="CDD" id="cd01846">
    <property type="entry name" value="fatty_acyltransferase_like"/>
    <property type="match status" value="1"/>
</dbReference>
<accession>A0AAW1R1C2</accession>
<protein>
    <recommendedName>
        <fullName evidence="5">SGNH hydrolase-type esterase domain-containing protein</fullName>
    </recommendedName>
</protein>
<dbReference type="GO" id="GO:0016788">
    <property type="term" value="F:hydrolase activity, acting on ester bonds"/>
    <property type="evidence" value="ECO:0007669"/>
    <property type="project" value="InterPro"/>
</dbReference>
<proteinExistence type="inferred from homology"/>
<comment type="similarity">
    <text evidence="1">Belongs to the 'GDSL' lipolytic enzyme family.</text>
</comment>
<dbReference type="PANTHER" id="PTHR45648:SF22">
    <property type="entry name" value="GDSL LIPASE_ACYLHYDROLASE FAMILY PROTEIN (AFU_ORTHOLOGUE AFUA_4G14700)"/>
    <property type="match status" value="1"/>
</dbReference>
<dbReference type="InterPro" id="IPR036514">
    <property type="entry name" value="SGNH_hydro_sf"/>
</dbReference>
<dbReference type="AlphaFoldDB" id="A0AAW1R1C2"/>
<gene>
    <name evidence="3" type="ORF">WJX81_006207</name>
</gene>
<evidence type="ECO:0000313" key="4">
    <source>
        <dbReference type="Proteomes" id="UP001445335"/>
    </source>
</evidence>
<evidence type="ECO:0008006" key="5">
    <source>
        <dbReference type="Google" id="ProtNLM"/>
    </source>
</evidence>
<keyword evidence="4" id="KW-1185">Reference proteome</keyword>
<dbReference type="EMBL" id="JALJOU010000057">
    <property type="protein sequence ID" value="KAK9827613.1"/>
    <property type="molecule type" value="Genomic_DNA"/>
</dbReference>
<evidence type="ECO:0000313" key="3">
    <source>
        <dbReference type="EMBL" id="KAK9827613.1"/>
    </source>
</evidence>
<evidence type="ECO:0000256" key="1">
    <source>
        <dbReference type="ARBA" id="ARBA00008668"/>
    </source>
</evidence>
<dbReference type="PANTHER" id="PTHR45648">
    <property type="entry name" value="GDSL LIPASE/ACYLHYDROLASE FAMILY PROTEIN (AFU_ORTHOLOGUE AFUA_4G14700)"/>
    <property type="match status" value="1"/>
</dbReference>
<comment type="caution">
    <text evidence="3">The sequence shown here is derived from an EMBL/GenBank/DDBJ whole genome shotgun (WGS) entry which is preliminary data.</text>
</comment>
<dbReference type="Pfam" id="PF00657">
    <property type="entry name" value="Lipase_GDSL"/>
    <property type="match status" value="1"/>
</dbReference>
<reference evidence="3 4" key="1">
    <citation type="journal article" date="2024" name="Nat. Commun.">
        <title>Phylogenomics reveals the evolutionary origins of lichenization in chlorophyte algae.</title>
        <authorList>
            <person name="Puginier C."/>
            <person name="Libourel C."/>
            <person name="Otte J."/>
            <person name="Skaloud P."/>
            <person name="Haon M."/>
            <person name="Grisel S."/>
            <person name="Petersen M."/>
            <person name="Berrin J.G."/>
            <person name="Delaux P.M."/>
            <person name="Dal Grande F."/>
            <person name="Keller J."/>
        </authorList>
    </citation>
    <scope>NUCLEOTIDE SEQUENCE [LARGE SCALE GENOMIC DNA]</scope>
    <source>
        <strain evidence="3 4">SAG 245.80</strain>
    </source>
</reference>
<dbReference type="InterPro" id="IPR001087">
    <property type="entry name" value="GDSL"/>
</dbReference>
<keyword evidence="2" id="KW-0378">Hydrolase</keyword>
<organism evidence="3 4">
    <name type="scientific">Elliptochloris bilobata</name>
    <dbReference type="NCBI Taxonomy" id="381761"/>
    <lineage>
        <taxon>Eukaryota</taxon>
        <taxon>Viridiplantae</taxon>
        <taxon>Chlorophyta</taxon>
        <taxon>core chlorophytes</taxon>
        <taxon>Trebouxiophyceae</taxon>
        <taxon>Trebouxiophyceae incertae sedis</taxon>
        <taxon>Elliptochloris clade</taxon>
        <taxon>Elliptochloris</taxon>
    </lineage>
</organism>
<dbReference type="SUPFAM" id="SSF52266">
    <property type="entry name" value="SGNH hydrolase"/>
    <property type="match status" value="1"/>
</dbReference>
<dbReference type="Proteomes" id="UP001445335">
    <property type="component" value="Unassembled WGS sequence"/>
</dbReference>
<sequence length="334" mass="35914">MEMGCTRTQRGASGAHISSVRGTSLVVRKALRLTHLEKYPPLPYFQGRWSNGRVYTEYLAGMLGLRLVDNAVGGATTGAHNNSVLNVIGSFPDARRCQPPGMPPACPVQVVAVPSLLTQVAEYVKQEDQNINHLDIMLLEIGPNDVFGGLFGPAKIKDGDYDGFADRMAGAIWKALMTLHGAGARRFLVFNVPPISRTPLISRLAGANAALPNRTAVLVDAINGRLRPRVDQFRQLTGAAVVFYANSLLDAQTQPAAPALGFTNLRDACSTFPVDVYGSPAFAVPPVGVEAASVCHNPGEHIFWDHVHFTTRFHWLQAGVVAAEMAPLLASFPP</sequence>
<name>A0AAW1R1C2_9CHLO</name>